<feature type="transmembrane region" description="Helical" evidence="1">
    <location>
        <begin position="231"/>
        <end position="253"/>
    </location>
</feature>
<evidence type="ECO:0000313" key="3">
    <source>
        <dbReference type="Proteomes" id="UP000194204"/>
    </source>
</evidence>
<comment type="caution">
    <text evidence="2">The sequence shown here is derived from an EMBL/GenBank/DDBJ whole genome shotgun (WGS) entry which is preliminary data.</text>
</comment>
<sequence length="295" mass="32872">MSRREFEREFMDGSVSFENGTLVPLSDSKLIRERRYSELQSELQKELNDNEDLYVLLTIEEAIHFVKNMCGPNPHSSWKEAGFLCLDTVTSFTGNIIDVKGFANLAKELSSNFSVKVTEFVDRYGNRSIKLTGRTGVRKFLTAAKYSVNNWKVIDIGIGTQGMRNGVISGARKVVFVAAAYRLLEFAFRDEYDIYNFYGDITMDAAKTAVGVLAGIVVTAIAGMVLTAGSYALLVAGVAVGVGILVGSLLYYLDNKYELSKSLIEHLRKMDQMAAKHPRHCIQPFGYPCQEIKLK</sequence>
<organism evidence="2 3">
    <name type="scientific">Xenorhabdus beddingii</name>
    <dbReference type="NCBI Taxonomy" id="40578"/>
    <lineage>
        <taxon>Bacteria</taxon>
        <taxon>Pseudomonadati</taxon>
        <taxon>Pseudomonadota</taxon>
        <taxon>Gammaproteobacteria</taxon>
        <taxon>Enterobacterales</taxon>
        <taxon>Morganellaceae</taxon>
        <taxon>Xenorhabdus</taxon>
    </lineage>
</organism>
<dbReference type="Proteomes" id="UP000194204">
    <property type="component" value="Unassembled WGS sequence"/>
</dbReference>
<dbReference type="OrthoDB" id="6442360at2"/>
<dbReference type="STRING" id="40578.Xbed_00841"/>
<proteinExistence type="predicted"/>
<dbReference type="AlphaFoldDB" id="A0A1Y2STD5"/>
<dbReference type="RefSeq" id="WP_086111686.1">
    <property type="nucleotide sequence ID" value="NZ_CAWNHF010000145.1"/>
</dbReference>
<evidence type="ECO:0000313" key="2">
    <source>
        <dbReference type="EMBL" id="OTA21188.1"/>
    </source>
</evidence>
<reference evidence="2 3" key="1">
    <citation type="submission" date="2017-01" db="EMBL/GenBank/DDBJ databases">
        <title>Deconstructing symbiosis and pathogenesis requirements using a combined genomic-metabolomic approach.</title>
        <authorList>
            <person name="Tobias N.J."/>
            <person name="Wolff H."/>
            <person name="Djahanschiri B."/>
            <person name="Ebersberger I."/>
            <person name="Bode H.B."/>
        </authorList>
    </citation>
    <scope>NUCLEOTIDE SEQUENCE [LARGE SCALE GENOMIC DNA]</scope>
    <source>
        <strain evidence="2 3">DSM 4764</strain>
    </source>
</reference>
<keyword evidence="1" id="KW-0472">Membrane</keyword>
<keyword evidence="3" id="KW-1185">Reference proteome</keyword>
<accession>A0A1Y2STD5</accession>
<evidence type="ECO:0000256" key="1">
    <source>
        <dbReference type="SAM" id="Phobius"/>
    </source>
</evidence>
<gene>
    <name evidence="2" type="ORF">Xbed_00841</name>
</gene>
<protein>
    <submittedName>
        <fullName evidence="2">Membrane protein</fullName>
    </submittedName>
</protein>
<feature type="transmembrane region" description="Helical" evidence="1">
    <location>
        <begin position="205"/>
        <end position="225"/>
    </location>
</feature>
<keyword evidence="1" id="KW-0812">Transmembrane</keyword>
<dbReference type="EMBL" id="MUBK01000004">
    <property type="protein sequence ID" value="OTA21188.1"/>
    <property type="molecule type" value="Genomic_DNA"/>
</dbReference>
<name>A0A1Y2STD5_9GAMM</name>
<keyword evidence="1" id="KW-1133">Transmembrane helix</keyword>